<evidence type="ECO:0000256" key="1">
    <source>
        <dbReference type="SAM" id="SignalP"/>
    </source>
</evidence>
<feature type="signal peptide" evidence="1">
    <location>
        <begin position="1"/>
        <end position="32"/>
    </location>
</feature>
<dbReference type="Proteomes" id="UP001266305">
    <property type="component" value="Unassembled WGS sequence"/>
</dbReference>
<keyword evidence="1" id="KW-0732">Signal</keyword>
<evidence type="ECO:0000313" key="2">
    <source>
        <dbReference type="EMBL" id="KAK2120571.1"/>
    </source>
</evidence>
<keyword evidence="3" id="KW-1185">Reference proteome</keyword>
<accession>A0ABQ9WG00</accession>
<organism evidence="2 3">
    <name type="scientific">Saguinus oedipus</name>
    <name type="common">Cotton-top tamarin</name>
    <name type="synonym">Oedipomidas oedipus</name>
    <dbReference type="NCBI Taxonomy" id="9490"/>
    <lineage>
        <taxon>Eukaryota</taxon>
        <taxon>Metazoa</taxon>
        <taxon>Chordata</taxon>
        <taxon>Craniata</taxon>
        <taxon>Vertebrata</taxon>
        <taxon>Euteleostomi</taxon>
        <taxon>Mammalia</taxon>
        <taxon>Eutheria</taxon>
        <taxon>Euarchontoglires</taxon>
        <taxon>Primates</taxon>
        <taxon>Haplorrhini</taxon>
        <taxon>Platyrrhini</taxon>
        <taxon>Cebidae</taxon>
        <taxon>Callitrichinae</taxon>
        <taxon>Saguinus</taxon>
    </lineage>
</organism>
<name>A0ABQ9WG00_SAGOE</name>
<proteinExistence type="predicted"/>
<gene>
    <name evidence="2" type="ORF">P7K49_001957</name>
</gene>
<dbReference type="EMBL" id="JASSZA010000001">
    <property type="protein sequence ID" value="KAK2120571.1"/>
    <property type="molecule type" value="Genomic_DNA"/>
</dbReference>
<feature type="chain" id="PRO_5045362681" evidence="1">
    <location>
        <begin position="33"/>
        <end position="174"/>
    </location>
</feature>
<sequence>MSLRRARCGLGTGSRLLLELQLLGSGLLGWRAGPCPSFPEAEPQVRLNEELGSVFWLSDYVAVAVAVAVARAGGGPPRPFLVLTSERLDLTSGKADTLLGCPFPCDDRVRDDSTHQLPVKVSLGTTNTRGSHVIKSLDFGPEGLLTLKEKGVPPLLALHLALMHSEALGLQQGE</sequence>
<comment type="caution">
    <text evidence="2">The sequence shown here is derived from an EMBL/GenBank/DDBJ whole genome shotgun (WGS) entry which is preliminary data.</text>
</comment>
<protein>
    <submittedName>
        <fullName evidence="2">Uncharacterized protein</fullName>
    </submittedName>
</protein>
<reference evidence="2 3" key="1">
    <citation type="submission" date="2023-05" db="EMBL/GenBank/DDBJ databases">
        <title>B98-5 Cell Line De Novo Hybrid Assembly: An Optical Mapping Approach.</title>
        <authorList>
            <person name="Kananen K."/>
            <person name="Auerbach J.A."/>
            <person name="Kautto E."/>
            <person name="Blachly J.S."/>
        </authorList>
    </citation>
    <scope>NUCLEOTIDE SEQUENCE [LARGE SCALE GENOMIC DNA]</scope>
    <source>
        <strain evidence="2">B95-8</strain>
        <tissue evidence="2">Cell line</tissue>
    </source>
</reference>
<feature type="non-terminal residue" evidence="2">
    <location>
        <position position="174"/>
    </location>
</feature>
<evidence type="ECO:0000313" key="3">
    <source>
        <dbReference type="Proteomes" id="UP001266305"/>
    </source>
</evidence>